<dbReference type="EMBL" id="CP136920">
    <property type="protein sequence ID" value="WOO41276.1"/>
    <property type="molecule type" value="Genomic_DNA"/>
</dbReference>
<sequence>MNQYQNESSIPPPIEMTSDEKLWAILSHISLLLGVAIILPLIAYLVKRGDSAIVAEHAKEALNFHISLLIYTIVCIPLVFIFVGIFLIIGISIASMVLCIIATIKASNGEFYRYPLTIRFVS</sequence>
<proteinExistence type="predicted"/>
<dbReference type="InterPro" id="IPR019109">
    <property type="entry name" value="MamF_MmsF"/>
</dbReference>
<evidence type="ECO:0000256" key="1">
    <source>
        <dbReference type="ARBA" id="ARBA00004141"/>
    </source>
</evidence>
<protein>
    <submittedName>
        <fullName evidence="6">DUF4870 domain-containing protein</fullName>
    </submittedName>
</protein>
<name>A0AAQ3L9F0_9BACT</name>
<comment type="subcellular location">
    <subcellularLocation>
        <location evidence="1">Membrane</location>
        <topology evidence="1">Multi-pass membrane protein</topology>
    </subcellularLocation>
</comment>
<organism evidence="6 7">
    <name type="scientific">Rubellicoccus peritrichatus</name>
    <dbReference type="NCBI Taxonomy" id="3080537"/>
    <lineage>
        <taxon>Bacteria</taxon>
        <taxon>Pseudomonadati</taxon>
        <taxon>Verrucomicrobiota</taxon>
        <taxon>Opitutia</taxon>
        <taxon>Puniceicoccales</taxon>
        <taxon>Cerasicoccaceae</taxon>
        <taxon>Rubellicoccus</taxon>
    </lineage>
</organism>
<dbReference type="KEGG" id="puo:RZN69_21865"/>
<keyword evidence="3 5" id="KW-1133">Transmembrane helix</keyword>
<keyword evidence="7" id="KW-1185">Reference proteome</keyword>
<feature type="transmembrane region" description="Helical" evidence="5">
    <location>
        <begin position="66"/>
        <end position="98"/>
    </location>
</feature>
<gene>
    <name evidence="6" type="ORF">RZN69_21865</name>
</gene>
<reference evidence="6 7" key="1">
    <citation type="submission" date="2023-10" db="EMBL/GenBank/DDBJ databases">
        <title>Rubellicoccus peritrichatus gen. nov., sp. nov., isolated from an algae of coral reef tank.</title>
        <authorList>
            <person name="Luo J."/>
        </authorList>
    </citation>
    <scope>NUCLEOTIDE SEQUENCE [LARGE SCALE GENOMIC DNA]</scope>
    <source>
        <strain evidence="6 7">CR14</strain>
    </source>
</reference>
<evidence type="ECO:0000256" key="4">
    <source>
        <dbReference type="ARBA" id="ARBA00023136"/>
    </source>
</evidence>
<keyword evidence="4 5" id="KW-0472">Membrane</keyword>
<keyword evidence="2 5" id="KW-0812">Transmembrane</keyword>
<dbReference type="Pfam" id="PF09685">
    <property type="entry name" value="MamF_MmsF"/>
    <property type="match status" value="1"/>
</dbReference>
<evidence type="ECO:0000313" key="7">
    <source>
        <dbReference type="Proteomes" id="UP001304300"/>
    </source>
</evidence>
<evidence type="ECO:0000256" key="5">
    <source>
        <dbReference type="SAM" id="Phobius"/>
    </source>
</evidence>
<dbReference type="RefSeq" id="WP_317833706.1">
    <property type="nucleotide sequence ID" value="NZ_CP136920.1"/>
</dbReference>
<feature type="transmembrane region" description="Helical" evidence="5">
    <location>
        <begin position="22"/>
        <end position="46"/>
    </location>
</feature>
<evidence type="ECO:0000313" key="6">
    <source>
        <dbReference type="EMBL" id="WOO41276.1"/>
    </source>
</evidence>
<dbReference type="Proteomes" id="UP001304300">
    <property type="component" value="Chromosome"/>
</dbReference>
<evidence type="ECO:0000256" key="3">
    <source>
        <dbReference type="ARBA" id="ARBA00022989"/>
    </source>
</evidence>
<accession>A0AAQ3L9F0</accession>
<dbReference type="AlphaFoldDB" id="A0AAQ3L9F0"/>
<evidence type="ECO:0000256" key="2">
    <source>
        <dbReference type="ARBA" id="ARBA00022692"/>
    </source>
</evidence>